<feature type="transmembrane region" description="Helical" evidence="6">
    <location>
        <begin position="424"/>
        <end position="442"/>
    </location>
</feature>
<dbReference type="Gene3D" id="1.20.1250.20">
    <property type="entry name" value="MFS general substrate transporter like domains"/>
    <property type="match status" value="2"/>
</dbReference>
<keyword evidence="2" id="KW-0813">Transport</keyword>
<dbReference type="GO" id="GO:0016020">
    <property type="term" value="C:membrane"/>
    <property type="evidence" value="ECO:0007669"/>
    <property type="project" value="UniProtKB-SubCell"/>
</dbReference>
<keyword evidence="5 6" id="KW-0472">Membrane</keyword>
<evidence type="ECO:0000256" key="2">
    <source>
        <dbReference type="ARBA" id="ARBA00022448"/>
    </source>
</evidence>
<comment type="subcellular location">
    <subcellularLocation>
        <location evidence="1">Membrane</location>
        <topology evidence="1">Multi-pass membrane protein</topology>
    </subcellularLocation>
</comment>
<evidence type="ECO:0000313" key="8">
    <source>
        <dbReference type="EMBL" id="KHJ34332.1"/>
    </source>
</evidence>
<dbReference type="HOGENOM" id="CLU_001265_51_3_1"/>
<evidence type="ECO:0000256" key="6">
    <source>
        <dbReference type="SAM" id="Phobius"/>
    </source>
</evidence>
<evidence type="ECO:0000256" key="4">
    <source>
        <dbReference type="ARBA" id="ARBA00022989"/>
    </source>
</evidence>
<dbReference type="AlphaFoldDB" id="A0A0B1P6N1"/>
<keyword evidence="9" id="KW-1185">Reference proteome</keyword>
<dbReference type="Proteomes" id="UP000030854">
    <property type="component" value="Unassembled WGS sequence"/>
</dbReference>
<sequence>MSSTSKLPPRGLQWRCSTSYILVSASIAMFTDLFLYGLIVPTLPFILSSRLHMPHDDIQQSVSLLLAYYAGASVVASLPAGYIADLLPSRQLPFLTGLVAMFISTALLWLGQNWTILAMARIFQGISASVVWTIGLTMILDAVGSRNLGVVLSSIFGFICVGELLAPVLGGLVYQQLGEAWVFNVGFMMLAIDFFVRILVVEKKVVKRNGWDKMLSHKDSFPTNETDPLICKKNTNASSKTALSKWELPSDVPKWFSKLPVVYLTATSPRILASLLLCFTHSMTLGIFDATIPLESVDLFSFTSRSAGFLFIPLILPYLLLAPVAGLVVDRYGTKIPAAIGLLILACPLTLFGFVNAASPGQEGHFLEVTKFSILLSICGVGIASISSQSLIDESIVIDSYEKANPNLFPGGAPYAQLYAMNNIVFSLGLTLGPLIAGSIRMNFGYPIMNYCLAGWCVLASILCTLFLGEKR</sequence>
<feature type="transmembrane region" description="Helical" evidence="6">
    <location>
        <begin position="20"/>
        <end position="46"/>
    </location>
</feature>
<feature type="transmembrane region" description="Helical" evidence="6">
    <location>
        <begin position="336"/>
        <end position="357"/>
    </location>
</feature>
<dbReference type="Pfam" id="PF07690">
    <property type="entry name" value="MFS_1"/>
    <property type="match status" value="1"/>
</dbReference>
<dbReference type="InterPro" id="IPR020846">
    <property type="entry name" value="MFS_dom"/>
</dbReference>
<accession>A0A0B1P6N1</accession>
<feature type="domain" description="Major facilitator superfamily (MFS) profile" evidence="7">
    <location>
        <begin position="21"/>
        <end position="472"/>
    </location>
</feature>
<dbReference type="PANTHER" id="PTHR23506">
    <property type="entry name" value="GH10249P"/>
    <property type="match status" value="1"/>
</dbReference>
<feature type="transmembrane region" description="Helical" evidence="6">
    <location>
        <begin position="66"/>
        <end position="85"/>
    </location>
</feature>
<feature type="transmembrane region" description="Helical" evidence="6">
    <location>
        <begin position="150"/>
        <end position="174"/>
    </location>
</feature>
<feature type="transmembrane region" description="Helical" evidence="6">
    <location>
        <begin position="308"/>
        <end position="329"/>
    </location>
</feature>
<evidence type="ECO:0000256" key="1">
    <source>
        <dbReference type="ARBA" id="ARBA00004141"/>
    </source>
</evidence>
<dbReference type="STRING" id="52586.A0A0B1P6N1"/>
<comment type="caution">
    <text evidence="8">The sequence shown here is derived from an EMBL/GenBank/DDBJ whole genome shotgun (WGS) entry which is preliminary data.</text>
</comment>
<feature type="transmembrane region" description="Helical" evidence="6">
    <location>
        <begin position="180"/>
        <end position="200"/>
    </location>
</feature>
<dbReference type="GO" id="GO:0022857">
    <property type="term" value="F:transmembrane transporter activity"/>
    <property type="evidence" value="ECO:0007669"/>
    <property type="project" value="InterPro"/>
</dbReference>
<feature type="transmembrane region" description="Helical" evidence="6">
    <location>
        <begin position="92"/>
        <end position="110"/>
    </location>
</feature>
<feature type="transmembrane region" description="Helical" evidence="6">
    <location>
        <begin position="122"/>
        <end position="143"/>
    </location>
</feature>
<evidence type="ECO:0000259" key="7">
    <source>
        <dbReference type="PROSITE" id="PS50850"/>
    </source>
</evidence>
<dbReference type="SUPFAM" id="SSF103473">
    <property type="entry name" value="MFS general substrate transporter"/>
    <property type="match status" value="1"/>
</dbReference>
<feature type="transmembrane region" description="Helical" evidence="6">
    <location>
        <begin position="271"/>
        <end position="288"/>
    </location>
</feature>
<dbReference type="CDD" id="cd17325">
    <property type="entry name" value="MFS_MdtG_SLC18_like"/>
    <property type="match status" value="1"/>
</dbReference>
<dbReference type="InterPro" id="IPR011701">
    <property type="entry name" value="MFS"/>
</dbReference>
<evidence type="ECO:0000256" key="5">
    <source>
        <dbReference type="ARBA" id="ARBA00023136"/>
    </source>
</evidence>
<dbReference type="EMBL" id="JNVN01000936">
    <property type="protein sequence ID" value="KHJ34332.1"/>
    <property type="molecule type" value="Genomic_DNA"/>
</dbReference>
<dbReference type="InterPro" id="IPR036259">
    <property type="entry name" value="MFS_trans_sf"/>
</dbReference>
<feature type="transmembrane region" description="Helical" evidence="6">
    <location>
        <begin position="448"/>
        <end position="469"/>
    </location>
</feature>
<proteinExistence type="predicted"/>
<dbReference type="PROSITE" id="PS50850">
    <property type="entry name" value="MFS"/>
    <property type="match status" value="1"/>
</dbReference>
<dbReference type="OrthoDB" id="5086884at2759"/>
<dbReference type="InterPro" id="IPR050930">
    <property type="entry name" value="MFS_Vesicular_Transporter"/>
</dbReference>
<gene>
    <name evidence="8" type="ORF">EV44_g0726</name>
</gene>
<organism evidence="8 9">
    <name type="scientific">Uncinula necator</name>
    <name type="common">Grape powdery mildew</name>
    <dbReference type="NCBI Taxonomy" id="52586"/>
    <lineage>
        <taxon>Eukaryota</taxon>
        <taxon>Fungi</taxon>
        <taxon>Dikarya</taxon>
        <taxon>Ascomycota</taxon>
        <taxon>Pezizomycotina</taxon>
        <taxon>Leotiomycetes</taxon>
        <taxon>Erysiphales</taxon>
        <taxon>Erysiphaceae</taxon>
        <taxon>Erysiphe</taxon>
    </lineage>
</organism>
<keyword evidence="3 6" id="KW-0812">Transmembrane</keyword>
<evidence type="ECO:0000256" key="3">
    <source>
        <dbReference type="ARBA" id="ARBA00022692"/>
    </source>
</evidence>
<keyword evidence="4 6" id="KW-1133">Transmembrane helix</keyword>
<dbReference type="OMA" id="FGWCVDR"/>
<protein>
    <submittedName>
        <fullName evidence="8">Putative membrane transporter</fullName>
    </submittedName>
</protein>
<name>A0A0B1P6N1_UNCNE</name>
<evidence type="ECO:0000313" key="9">
    <source>
        <dbReference type="Proteomes" id="UP000030854"/>
    </source>
</evidence>
<dbReference type="PANTHER" id="PTHR23506:SF37">
    <property type="entry name" value="MAJOR FACILITATOR SUPERFAMILY (MFS) PROFILE DOMAIN-CONTAINING PROTEIN"/>
    <property type="match status" value="1"/>
</dbReference>
<reference evidence="8 9" key="1">
    <citation type="journal article" date="2014" name="BMC Genomics">
        <title>Adaptive genomic structural variation in the grape powdery mildew pathogen, Erysiphe necator.</title>
        <authorList>
            <person name="Jones L."/>
            <person name="Riaz S."/>
            <person name="Morales-Cruz A."/>
            <person name="Amrine K.C."/>
            <person name="McGuire B."/>
            <person name="Gubler W.D."/>
            <person name="Walker M.A."/>
            <person name="Cantu D."/>
        </authorList>
    </citation>
    <scope>NUCLEOTIDE SEQUENCE [LARGE SCALE GENOMIC DNA]</scope>
    <source>
        <strain evidence="9">c</strain>
    </source>
</reference>